<dbReference type="GO" id="GO:0010181">
    <property type="term" value="F:FMN binding"/>
    <property type="evidence" value="ECO:0007669"/>
    <property type="project" value="TreeGrafter"/>
</dbReference>
<keyword evidence="1" id="KW-0560">Oxidoreductase</keyword>
<evidence type="ECO:0000259" key="2">
    <source>
        <dbReference type="Pfam" id="PF02525"/>
    </source>
</evidence>
<dbReference type="Pfam" id="PF02525">
    <property type="entry name" value="Flavodoxin_2"/>
    <property type="match status" value="1"/>
</dbReference>
<dbReference type="Proteomes" id="UP000271937">
    <property type="component" value="Unassembled WGS sequence"/>
</dbReference>
<dbReference type="SUPFAM" id="SSF52218">
    <property type="entry name" value="Flavoproteins"/>
    <property type="match status" value="1"/>
</dbReference>
<dbReference type="OrthoDB" id="652200at2"/>
<dbReference type="GO" id="GO:0009055">
    <property type="term" value="F:electron transfer activity"/>
    <property type="evidence" value="ECO:0007669"/>
    <property type="project" value="TreeGrafter"/>
</dbReference>
<feature type="domain" description="Flavodoxin-like fold" evidence="2">
    <location>
        <begin position="4"/>
        <end position="163"/>
    </location>
</feature>
<dbReference type="InterPro" id="IPR046980">
    <property type="entry name" value="KefG/KefF"/>
</dbReference>
<dbReference type="InterPro" id="IPR003680">
    <property type="entry name" value="Flavodoxin_fold"/>
</dbReference>
<name>A0A3P3WCS7_9FLAO</name>
<sequence>MPNKILIIFAHPLFEKSVANKALANHIPDSENITFHDLYEMYPEFDINVKKEQELLNLHDIVIWHHPMYWYSCPPLLKQWIDMVLEYGWAYGKLGLALQDKILFQVITTGGNQENYCEEGRDQHTIAQLLQPFKQTAKVCRMHYLPPFVVQGTHRMDEKMFERKGIEYRNLLQYLENTTVNVKQTQGFNYLNDWIKTLENNGK</sequence>
<dbReference type="InterPro" id="IPR029039">
    <property type="entry name" value="Flavoprotein-like_sf"/>
</dbReference>
<protein>
    <submittedName>
        <fullName evidence="3">NAD(P)H oxidoreductase</fullName>
    </submittedName>
</protein>
<accession>A0A3P3WCS7</accession>
<proteinExistence type="predicted"/>
<gene>
    <name evidence="3" type="ORF">EG849_05035</name>
</gene>
<dbReference type="PANTHER" id="PTHR47307">
    <property type="entry name" value="GLUTATHIONE-REGULATED POTASSIUM-EFFLUX SYSTEM ANCILLARY PROTEIN KEFG"/>
    <property type="match status" value="1"/>
</dbReference>
<dbReference type="EMBL" id="RQVR01000004">
    <property type="protein sequence ID" value="RRJ92955.1"/>
    <property type="molecule type" value="Genomic_DNA"/>
</dbReference>
<comment type="caution">
    <text evidence="3">The sequence shown here is derived from an EMBL/GenBank/DDBJ whole genome shotgun (WGS) entry which is preliminary data.</text>
</comment>
<evidence type="ECO:0000256" key="1">
    <source>
        <dbReference type="ARBA" id="ARBA00023002"/>
    </source>
</evidence>
<keyword evidence="4" id="KW-1185">Reference proteome</keyword>
<evidence type="ECO:0000313" key="4">
    <source>
        <dbReference type="Proteomes" id="UP000271937"/>
    </source>
</evidence>
<reference evidence="3 4" key="1">
    <citation type="submission" date="2018-11" db="EMBL/GenBank/DDBJ databases">
        <title>Flavobacterium sp. nov., YIM 102600 draft genome.</title>
        <authorList>
            <person name="Li G."/>
            <person name="Jiang Y."/>
        </authorList>
    </citation>
    <scope>NUCLEOTIDE SEQUENCE [LARGE SCALE GENOMIC DNA]</scope>
    <source>
        <strain evidence="3 4">YIM 102600</strain>
    </source>
</reference>
<organism evidence="3 4">
    <name type="scientific">Flavobacterium macacae</name>
    <dbReference type="NCBI Taxonomy" id="2488993"/>
    <lineage>
        <taxon>Bacteria</taxon>
        <taxon>Pseudomonadati</taxon>
        <taxon>Bacteroidota</taxon>
        <taxon>Flavobacteriia</taxon>
        <taxon>Flavobacteriales</taxon>
        <taxon>Flavobacteriaceae</taxon>
        <taxon>Flavobacterium</taxon>
    </lineage>
</organism>
<dbReference type="GO" id="GO:0003955">
    <property type="term" value="F:NAD(P)H dehydrogenase (quinone) activity"/>
    <property type="evidence" value="ECO:0007669"/>
    <property type="project" value="TreeGrafter"/>
</dbReference>
<dbReference type="PANTHER" id="PTHR47307:SF1">
    <property type="entry name" value="GLUTATHIONE-REGULATED POTASSIUM-EFFLUX SYSTEM ANCILLARY PROTEIN KEFG"/>
    <property type="match status" value="1"/>
</dbReference>
<dbReference type="Gene3D" id="3.40.50.360">
    <property type="match status" value="1"/>
</dbReference>
<evidence type="ECO:0000313" key="3">
    <source>
        <dbReference type="EMBL" id="RRJ92955.1"/>
    </source>
</evidence>
<dbReference type="RefSeq" id="WP_125011998.1">
    <property type="nucleotide sequence ID" value="NZ_RQVR01000004.1"/>
</dbReference>
<dbReference type="AlphaFoldDB" id="A0A3P3WCS7"/>